<dbReference type="Proteomes" id="UP001153069">
    <property type="component" value="Unassembled WGS sequence"/>
</dbReference>
<feature type="compositionally biased region" description="Polar residues" evidence="4">
    <location>
        <begin position="62"/>
        <end position="73"/>
    </location>
</feature>
<dbReference type="Gene3D" id="3.80.10.10">
    <property type="entry name" value="Ribonuclease Inhibitor"/>
    <property type="match status" value="2"/>
</dbReference>
<keyword evidence="5" id="KW-1133">Transmembrane helix</keyword>
<keyword evidence="6" id="KW-0808">Transferase</keyword>
<dbReference type="Pfam" id="PF00560">
    <property type="entry name" value="LRR_1"/>
    <property type="match status" value="2"/>
</dbReference>
<evidence type="ECO:0000313" key="6">
    <source>
        <dbReference type="EMBL" id="CAB9506443.1"/>
    </source>
</evidence>
<reference evidence="6" key="1">
    <citation type="submission" date="2020-06" db="EMBL/GenBank/DDBJ databases">
        <authorList>
            <consortium name="Plant Systems Biology data submission"/>
        </authorList>
    </citation>
    <scope>NUCLEOTIDE SEQUENCE</scope>
    <source>
        <strain evidence="6">D6</strain>
    </source>
</reference>
<evidence type="ECO:0000313" key="7">
    <source>
        <dbReference type="Proteomes" id="UP001153069"/>
    </source>
</evidence>
<evidence type="ECO:0000256" key="3">
    <source>
        <dbReference type="ARBA" id="ARBA00022737"/>
    </source>
</evidence>
<proteinExistence type="predicted"/>
<dbReference type="InterPro" id="IPR001611">
    <property type="entry name" value="Leu-rich_rpt"/>
</dbReference>
<gene>
    <name evidence="6" type="ORF">SEMRO_267_G103370.1</name>
</gene>
<sequence length="599" mass="66603">MSNDNNKQEDPILNGSEVEVVEEESIDSQVKETSDVGTETSVPLEDSHGGPIEDPPQRPPSHYTTNDKSTSSGDGRSMQWLYIAAIFFCLAVLVAILILILHFTIGQKDDNDNKATATAEQPTDPPTQVWLDPEWVKSIQERETTPLDPYDHSNPDCSLGNYVQPHVILQCHCQEQITVVADDIRFLYQELVDNLYPLLHPNDTRPTITSCHARNLALLWLASGSTTRAASEWLDQRYVMAVLYNEWSGTDWDEQNLWWSDNAHECTWLYVTCNSDQQVVSLGMDEMHLYGTIPTELALLSELRGISVTRNHLSGTVPTELFLLTKLKVLSFYDNELTGSIPSHIQQLSSSLLQLRLEKNELSGSLTTQIGALSELMELSLGFNAIQEDIPSEIGYLTQLVSLSLEENRFSKVIPTSIGMCTQLREVYLSECLLSGPLPSTMGLLTELEVLQLFGSGLAGSVPTEWGNMVALHRLDINDNKLTGPFPSELGQVTELYYLTANENLLTGSIPTEFGLLTNMTRMEIFGNDLSGTVPSELGEMTLLDLFQLYHNPRITGTMPDEVCALHETGDLTLLMVQCPRGDEGVECPDDCCRCRPGK</sequence>
<keyword evidence="6" id="KW-0418">Kinase</keyword>
<keyword evidence="3" id="KW-0677">Repeat</keyword>
<dbReference type="PANTHER" id="PTHR47988">
    <property type="entry name" value="SOMATIC EMBRYOGENESIS RECEPTOR KINASE 1"/>
    <property type="match status" value="1"/>
</dbReference>
<organism evidence="6 7">
    <name type="scientific">Seminavis robusta</name>
    <dbReference type="NCBI Taxonomy" id="568900"/>
    <lineage>
        <taxon>Eukaryota</taxon>
        <taxon>Sar</taxon>
        <taxon>Stramenopiles</taxon>
        <taxon>Ochrophyta</taxon>
        <taxon>Bacillariophyta</taxon>
        <taxon>Bacillariophyceae</taxon>
        <taxon>Bacillariophycidae</taxon>
        <taxon>Naviculales</taxon>
        <taxon>Naviculaceae</taxon>
        <taxon>Seminavis</taxon>
    </lineage>
</organism>
<evidence type="ECO:0000256" key="1">
    <source>
        <dbReference type="ARBA" id="ARBA00022614"/>
    </source>
</evidence>
<comment type="caution">
    <text evidence="6">The sequence shown here is derived from an EMBL/GenBank/DDBJ whole genome shotgun (WGS) entry which is preliminary data.</text>
</comment>
<evidence type="ECO:0000256" key="4">
    <source>
        <dbReference type="SAM" id="MobiDB-lite"/>
    </source>
</evidence>
<keyword evidence="7" id="KW-1185">Reference proteome</keyword>
<keyword evidence="6" id="KW-0675">Receptor</keyword>
<dbReference type="InterPro" id="IPR032675">
    <property type="entry name" value="LRR_dom_sf"/>
</dbReference>
<protein>
    <submittedName>
        <fullName evidence="6">LRR receptor-like serine threonine-protein kinase At4g08850-like</fullName>
    </submittedName>
</protein>
<keyword evidence="5" id="KW-0472">Membrane</keyword>
<feature type="region of interest" description="Disordered" evidence="4">
    <location>
        <begin position="1"/>
        <end position="73"/>
    </location>
</feature>
<dbReference type="FunFam" id="3.80.10.10:FF:000041">
    <property type="entry name" value="LRR receptor-like serine/threonine-protein kinase ERECTA"/>
    <property type="match status" value="2"/>
</dbReference>
<feature type="compositionally biased region" description="Basic and acidic residues" evidence="4">
    <location>
        <begin position="1"/>
        <end position="10"/>
    </location>
</feature>
<dbReference type="SUPFAM" id="SSF52058">
    <property type="entry name" value="L domain-like"/>
    <property type="match status" value="1"/>
</dbReference>
<dbReference type="AlphaFoldDB" id="A0A9N8HDP1"/>
<keyword evidence="2" id="KW-0732">Signal</keyword>
<accession>A0A9N8HDP1</accession>
<name>A0A9N8HDP1_9STRA</name>
<evidence type="ECO:0000256" key="5">
    <source>
        <dbReference type="SAM" id="Phobius"/>
    </source>
</evidence>
<feature type="transmembrane region" description="Helical" evidence="5">
    <location>
        <begin position="80"/>
        <end position="105"/>
    </location>
</feature>
<evidence type="ECO:0000256" key="2">
    <source>
        <dbReference type="ARBA" id="ARBA00022729"/>
    </source>
</evidence>
<keyword evidence="5" id="KW-0812">Transmembrane</keyword>
<dbReference type="GO" id="GO:0016301">
    <property type="term" value="F:kinase activity"/>
    <property type="evidence" value="ECO:0007669"/>
    <property type="project" value="UniProtKB-KW"/>
</dbReference>
<keyword evidence="1" id="KW-0433">Leucine-rich repeat</keyword>
<dbReference type="EMBL" id="CAICTM010000266">
    <property type="protein sequence ID" value="CAB9506443.1"/>
    <property type="molecule type" value="Genomic_DNA"/>
</dbReference>
<dbReference type="OrthoDB" id="44077at2759"/>